<dbReference type="Proteomes" id="UP001231649">
    <property type="component" value="Chromosome 23"/>
</dbReference>
<gene>
    <name evidence="1" type="ORF">PYW08_009007</name>
</gene>
<comment type="caution">
    <text evidence="1">The sequence shown here is derived from an EMBL/GenBank/DDBJ whole genome shotgun (WGS) entry which is preliminary data.</text>
</comment>
<dbReference type="EMBL" id="CM056799">
    <property type="protein sequence ID" value="KAJ8710492.1"/>
    <property type="molecule type" value="Genomic_DNA"/>
</dbReference>
<name>A0ACC2Q7X0_9NEOP</name>
<proteinExistence type="predicted"/>
<protein>
    <submittedName>
        <fullName evidence="1">Uncharacterized protein</fullName>
    </submittedName>
</protein>
<reference evidence="1" key="1">
    <citation type="submission" date="2023-03" db="EMBL/GenBank/DDBJ databases">
        <title>Chromosome-level genomes of two armyworms, Mythimna separata and Mythimna loreyi, provide insights into the biosynthesis and reception of sex pheromones.</title>
        <authorList>
            <person name="Zhao H."/>
        </authorList>
    </citation>
    <scope>NUCLEOTIDE SEQUENCE</scope>
    <source>
        <strain evidence="1">BeijingLab</strain>
    </source>
</reference>
<keyword evidence="2" id="KW-1185">Reference proteome</keyword>
<sequence length="378" mass="40547">MSRLVSFLSALWLSTVAAHPGFGDLVSGVKNGVTNEVQAGLDPLGKTVAFIGGAACSSVKPMLGVSYAHYENNEPDMSKLTLVYMTTGKTVIYDLQQAGSLLPKEPWFQPTCRLLVYMHGFTDNPQKASFQTIRQAVEAGLDDCVTILALDASSLIKWFYLRASTIVTFIGRVLGETLAALISAGVHPSKIHLIGHSLGSHIAGSAGKEVFGRTGFKVGRISGLDPAGPCFGDVDKALRLFKGDAVFVDVIHSDAGVYGMPGIIGDVDFFPNSGSEQPGCLLQTCSHSRAWEYFAESALFPGAFIGIKCDDYYEFRHSRCNTTDTSIMGYFTPTNTTGKYYLQTAGESPFGAGVEGITYKPNGIVRGIKYGFKDIILG</sequence>
<organism evidence="1 2">
    <name type="scientific">Mythimna loreyi</name>
    <dbReference type="NCBI Taxonomy" id="667449"/>
    <lineage>
        <taxon>Eukaryota</taxon>
        <taxon>Metazoa</taxon>
        <taxon>Ecdysozoa</taxon>
        <taxon>Arthropoda</taxon>
        <taxon>Hexapoda</taxon>
        <taxon>Insecta</taxon>
        <taxon>Pterygota</taxon>
        <taxon>Neoptera</taxon>
        <taxon>Endopterygota</taxon>
        <taxon>Lepidoptera</taxon>
        <taxon>Glossata</taxon>
        <taxon>Ditrysia</taxon>
        <taxon>Noctuoidea</taxon>
        <taxon>Noctuidae</taxon>
        <taxon>Noctuinae</taxon>
        <taxon>Hadenini</taxon>
        <taxon>Mythimna</taxon>
    </lineage>
</organism>
<evidence type="ECO:0000313" key="1">
    <source>
        <dbReference type="EMBL" id="KAJ8710492.1"/>
    </source>
</evidence>
<accession>A0ACC2Q7X0</accession>
<evidence type="ECO:0000313" key="2">
    <source>
        <dbReference type="Proteomes" id="UP001231649"/>
    </source>
</evidence>